<protein>
    <submittedName>
        <fullName evidence="6">OLC1v1014803C1</fullName>
    </submittedName>
</protein>
<evidence type="ECO:0000313" key="6">
    <source>
        <dbReference type="EMBL" id="CAI9114148.1"/>
    </source>
</evidence>
<dbReference type="SMART" id="SM01114">
    <property type="entry name" value="CXC"/>
    <property type="match status" value="2"/>
</dbReference>
<comment type="similarity">
    <text evidence="2">Belongs to the lin-54 family.</text>
</comment>
<dbReference type="AlphaFoldDB" id="A0AAV1E5F2"/>
<evidence type="ECO:0000256" key="1">
    <source>
        <dbReference type="ARBA" id="ARBA00004123"/>
    </source>
</evidence>
<dbReference type="InterPro" id="IPR033467">
    <property type="entry name" value="Tesmin/TSO1-like_CXC"/>
</dbReference>
<keyword evidence="3" id="KW-0539">Nucleus</keyword>
<evidence type="ECO:0000259" key="5">
    <source>
        <dbReference type="PROSITE" id="PS51634"/>
    </source>
</evidence>
<dbReference type="GO" id="GO:0006355">
    <property type="term" value="P:regulation of DNA-templated transcription"/>
    <property type="evidence" value="ECO:0007669"/>
    <property type="project" value="TreeGrafter"/>
</dbReference>
<dbReference type="PANTHER" id="PTHR12446:SF34">
    <property type="entry name" value="PROTEIN LIN-54 HOMOLOG"/>
    <property type="match status" value="1"/>
</dbReference>
<feature type="region of interest" description="Disordered" evidence="4">
    <location>
        <begin position="15"/>
        <end position="49"/>
    </location>
</feature>
<feature type="domain" description="CRC" evidence="5">
    <location>
        <begin position="80"/>
        <end position="201"/>
    </location>
</feature>
<keyword evidence="7" id="KW-1185">Reference proteome</keyword>
<dbReference type="Proteomes" id="UP001161247">
    <property type="component" value="Chromosome 7"/>
</dbReference>
<proteinExistence type="inferred from homology"/>
<dbReference type="EMBL" id="OX459124">
    <property type="protein sequence ID" value="CAI9114148.1"/>
    <property type="molecule type" value="Genomic_DNA"/>
</dbReference>
<evidence type="ECO:0000313" key="7">
    <source>
        <dbReference type="Proteomes" id="UP001161247"/>
    </source>
</evidence>
<reference evidence="6" key="1">
    <citation type="submission" date="2023-03" db="EMBL/GenBank/DDBJ databases">
        <authorList>
            <person name="Julca I."/>
        </authorList>
    </citation>
    <scope>NUCLEOTIDE SEQUENCE</scope>
</reference>
<accession>A0AAV1E5F2</accession>
<dbReference type="InterPro" id="IPR005172">
    <property type="entry name" value="CRC"/>
</dbReference>
<evidence type="ECO:0000256" key="3">
    <source>
        <dbReference type="ARBA" id="ARBA00023242"/>
    </source>
</evidence>
<dbReference type="Pfam" id="PF03638">
    <property type="entry name" value="TCR"/>
    <property type="match status" value="2"/>
</dbReference>
<dbReference type="InterPro" id="IPR028307">
    <property type="entry name" value="Lin-54_fam"/>
</dbReference>
<dbReference type="PANTHER" id="PTHR12446">
    <property type="entry name" value="TESMIN/TSO1-RELATED"/>
    <property type="match status" value="1"/>
</dbReference>
<evidence type="ECO:0000256" key="4">
    <source>
        <dbReference type="SAM" id="MobiDB-lite"/>
    </source>
</evidence>
<evidence type="ECO:0000256" key="2">
    <source>
        <dbReference type="ARBA" id="ARBA00007267"/>
    </source>
</evidence>
<sequence length="412" mass="46240">MENKVKAWRLPPSCVRPRQISEPPVGFQDVSPELSNSSRKRKTASLSSVYSPPRSPLGIIKPSLEIELGCSESKDDFPMKERKCKCKQSRCLKMYCWCFASGQSCNGCSCFDCQNTPGNEDARQAALGSILERNSKSLRKMISTPKFSASNKDSWKENIILVNVGCCCKKSHCIQGYCDCYHAKKSCSEACKCWNCENVHGWKERSSSTPKKLENENFLDLNGENPVNYKIDQSWKVVRQGTTSPLNSSRRLILCGAEYNINQLQNLMEFCELLMGTSEAVSTDFKILSSLGNLDHKQERQNSVAFVDDHFGRQDYQISKLGNHVNCNQDDVLCQDFNSGDFTPKERPMSPKIASFAGEEKDMVSNPDASSSRIRSSGCFSEVYMEQENLILANFRDFLTCLLARGRGNAKG</sequence>
<comment type="subcellular location">
    <subcellularLocation>
        <location evidence="1">Nucleus</location>
    </subcellularLocation>
</comment>
<organism evidence="6 7">
    <name type="scientific">Oldenlandia corymbosa var. corymbosa</name>
    <dbReference type="NCBI Taxonomy" id="529605"/>
    <lineage>
        <taxon>Eukaryota</taxon>
        <taxon>Viridiplantae</taxon>
        <taxon>Streptophyta</taxon>
        <taxon>Embryophyta</taxon>
        <taxon>Tracheophyta</taxon>
        <taxon>Spermatophyta</taxon>
        <taxon>Magnoliopsida</taxon>
        <taxon>eudicotyledons</taxon>
        <taxon>Gunneridae</taxon>
        <taxon>Pentapetalae</taxon>
        <taxon>asterids</taxon>
        <taxon>lamiids</taxon>
        <taxon>Gentianales</taxon>
        <taxon>Rubiaceae</taxon>
        <taxon>Rubioideae</taxon>
        <taxon>Spermacoceae</taxon>
        <taxon>Hedyotis-Oldenlandia complex</taxon>
        <taxon>Oldenlandia</taxon>
    </lineage>
</organism>
<gene>
    <name evidence="6" type="ORF">OLC1_LOCUS20990</name>
</gene>
<name>A0AAV1E5F2_OLDCO</name>
<dbReference type="GO" id="GO:0005634">
    <property type="term" value="C:nucleus"/>
    <property type="evidence" value="ECO:0007669"/>
    <property type="project" value="UniProtKB-SubCell"/>
</dbReference>
<dbReference type="PROSITE" id="PS51634">
    <property type="entry name" value="CRC"/>
    <property type="match status" value="1"/>
</dbReference>